<dbReference type="Proteomes" id="UP000475117">
    <property type="component" value="Chromosome"/>
</dbReference>
<name>A0A6B3L9X1_9BACT</name>
<dbReference type="AlphaFoldDB" id="A0A6B3L9X1"/>
<dbReference type="KEGG" id="soa:G3M56_011165"/>
<evidence type="ECO:0000313" key="1">
    <source>
        <dbReference type="EMBL" id="QQL44440.1"/>
    </source>
</evidence>
<dbReference type="EMBL" id="CP066776">
    <property type="protein sequence ID" value="QQL44440.1"/>
    <property type="molecule type" value="Genomic_DNA"/>
</dbReference>
<evidence type="ECO:0000313" key="2">
    <source>
        <dbReference type="Proteomes" id="UP000475117"/>
    </source>
</evidence>
<keyword evidence="2" id="KW-1185">Reference proteome</keyword>
<organism evidence="1 2">
    <name type="scientific">Sulfuriroseicoccus oceanibius</name>
    <dbReference type="NCBI Taxonomy" id="2707525"/>
    <lineage>
        <taxon>Bacteria</taxon>
        <taxon>Pseudomonadati</taxon>
        <taxon>Verrucomicrobiota</taxon>
        <taxon>Verrucomicrobiia</taxon>
        <taxon>Verrucomicrobiales</taxon>
        <taxon>Verrucomicrobiaceae</taxon>
        <taxon>Sulfuriroseicoccus</taxon>
    </lineage>
</organism>
<gene>
    <name evidence="1" type="ORF">G3M56_011165</name>
</gene>
<reference evidence="1 2" key="1">
    <citation type="submission" date="2020-12" db="EMBL/GenBank/DDBJ databases">
        <title>Sulforoseuscoccus oceanibium gen. nov., sp. nov., a representative of the phylum Verrucomicrobia with special cytoplasmic membrane, and proposal of Sulforoseuscoccusaceae fam. nov.</title>
        <authorList>
            <person name="Xi F."/>
        </authorList>
    </citation>
    <scope>NUCLEOTIDE SEQUENCE [LARGE SCALE GENOMIC DNA]</scope>
    <source>
        <strain evidence="1 2">T37</strain>
    </source>
</reference>
<proteinExistence type="predicted"/>
<dbReference type="RefSeq" id="WP_164365094.1">
    <property type="nucleotide sequence ID" value="NZ_CP066776.1"/>
</dbReference>
<sequence>MMDLVAFLSVVVVAHLSQRWFADLKWLAKLVSVVLGIVVVCAGMAVSEMVDGPMWVRGGVAAIVALLLWMVVVPVEKKRRGTWRWVRGLALVVLLVLPVWWAVQMAMVRAAVVSGDESRIERMVEFPQLKESLESQLDDHFVRMDAVRSTVPPSNVADWVKAGARKSRRWLVKKVVRSMLTPEGLHELATNEGEEIAAPEFEWNGWLRVSGLTDWRLRTSSGWVVFSSDSLWQPARMNDLWLSQDVLERIESK</sequence>
<dbReference type="Pfam" id="PF11159">
    <property type="entry name" value="DUF2939"/>
    <property type="match status" value="1"/>
</dbReference>
<dbReference type="InterPro" id="IPR021330">
    <property type="entry name" value="DUF2939"/>
</dbReference>
<protein>
    <submittedName>
        <fullName evidence="1">DUF2939 domain-containing protein</fullName>
    </submittedName>
</protein>
<accession>A0A6B3L9X1</accession>